<keyword evidence="3" id="KW-0408">Iron</keyword>
<dbReference type="GeneID" id="24818325"/>
<dbReference type="Pfam" id="PF04055">
    <property type="entry name" value="Radical_SAM"/>
    <property type="match status" value="1"/>
</dbReference>
<dbReference type="GO" id="GO:0016992">
    <property type="term" value="F:lipoate synthase activity"/>
    <property type="evidence" value="ECO:0007669"/>
    <property type="project" value="UniProtKB-EC"/>
</dbReference>
<dbReference type="InterPro" id="IPR007197">
    <property type="entry name" value="rSAM"/>
</dbReference>
<evidence type="ECO:0000259" key="5">
    <source>
        <dbReference type="PROSITE" id="PS51918"/>
    </source>
</evidence>
<dbReference type="AlphaFoldDB" id="A0A0A7LBM1"/>
<gene>
    <name evidence="6" type="primary">lIAS</name>
    <name evidence="6" type="ORF">Mpt1_c06600</name>
</gene>
<keyword evidence="7" id="KW-1185">Reference proteome</keyword>
<keyword evidence="4" id="KW-0411">Iron-sulfur</keyword>
<evidence type="ECO:0000256" key="3">
    <source>
        <dbReference type="ARBA" id="ARBA00023004"/>
    </source>
</evidence>
<keyword evidence="2" id="KW-0479">Metal-binding</keyword>
<proteinExistence type="predicted"/>
<dbReference type="GO" id="GO:0051536">
    <property type="term" value="F:iron-sulfur cluster binding"/>
    <property type="evidence" value="ECO:0007669"/>
    <property type="project" value="UniProtKB-KW"/>
</dbReference>
<evidence type="ECO:0000256" key="2">
    <source>
        <dbReference type="ARBA" id="ARBA00022723"/>
    </source>
</evidence>
<evidence type="ECO:0000256" key="4">
    <source>
        <dbReference type="ARBA" id="ARBA00023014"/>
    </source>
</evidence>
<dbReference type="SMART" id="SM00729">
    <property type="entry name" value="Elp3"/>
    <property type="match status" value="1"/>
</dbReference>
<evidence type="ECO:0000313" key="7">
    <source>
        <dbReference type="Proteomes" id="UP000030787"/>
    </source>
</evidence>
<evidence type="ECO:0000313" key="6">
    <source>
        <dbReference type="EMBL" id="AIZ56545.1"/>
    </source>
</evidence>
<dbReference type="PANTHER" id="PTHR43726">
    <property type="entry name" value="3-METHYLORNITHINE SYNTHASE"/>
    <property type="match status" value="1"/>
</dbReference>
<feature type="domain" description="Radical SAM core" evidence="5">
    <location>
        <begin position="94"/>
        <end position="321"/>
    </location>
</feature>
<evidence type="ECO:0000256" key="1">
    <source>
        <dbReference type="ARBA" id="ARBA00022691"/>
    </source>
</evidence>
<accession>A0A0A7LBM1</accession>
<dbReference type="HOGENOM" id="CLU_838411_0_0_2"/>
<dbReference type="InterPro" id="IPR013785">
    <property type="entry name" value="Aldolase_TIM"/>
</dbReference>
<dbReference type="EMBL" id="CP010070">
    <property type="protein sequence ID" value="AIZ56545.1"/>
    <property type="molecule type" value="Genomic_DNA"/>
</dbReference>
<organism evidence="6 7">
    <name type="scientific">Candidatus Methanoplasma termitum</name>
    <dbReference type="NCBI Taxonomy" id="1577791"/>
    <lineage>
        <taxon>Archaea</taxon>
        <taxon>Methanobacteriati</taxon>
        <taxon>Thermoplasmatota</taxon>
        <taxon>Thermoplasmata</taxon>
        <taxon>Methanomassiliicoccales</taxon>
        <taxon>Methanomassiliicoccaceae</taxon>
        <taxon>Candidatus Methanoplasma</taxon>
    </lineage>
</organism>
<dbReference type="GO" id="GO:0046872">
    <property type="term" value="F:metal ion binding"/>
    <property type="evidence" value="ECO:0007669"/>
    <property type="project" value="UniProtKB-KW"/>
</dbReference>
<dbReference type="SFLD" id="SFLDS00029">
    <property type="entry name" value="Radical_SAM"/>
    <property type="match status" value="1"/>
</dbReference>
<dbReference type="KEGG" id="mear:Mpt1_c06600"/>
<reference evidence="6 7" key="1">
    <citation type="journal article" date="2014" name="Appl. Environ. Microbiol.">
        <title>Comparative Genome Analysis of 'Candidatus Methanoplasma termitum' Indicates a New Mode of Energy Metabolism in the Seventh Order of Methanogens.</title>
        <authorList>
            <person name="Lang K."/>
            <person name="Schuldes J."/>
            <person name="Klingl A."/>
            <person name="Poehlein A."/>
            <person name="Daniel R."/>
            <person name="Brune A."/>
        </authorList>
    </citation>
    <scope>NUCLEOTIDE SEQUENCE [LARGE SCALE GENOMIC DNA]</scope>
    <source>
        <strain evidence="7">Mpt1</strain>
    </source>
</reference>
<dbReference type="OrthoDB" id="15118at2157"/>
<keyword evidence="1" id="KW-0949">S-adenosyl-L-methionine</keyword>
<dbReference type="InterPro" id="IPR034422">
    <property type="entry name" value="HydE/PylB-like"/>
</dbReference>
<dbReference type="STRING" id="1577791.Mpt1_c06600"/>
<dbReference type="RefSeq" id="WP_048112107.1">
    <property type="nucleotide sequence ID" value="NZ_CP010070.1"/>
</dbReference>
<dbReference type="Gene3D" id="3.20.20.70">
    <property type="entry name" value="Aldolase class I"/>
    <property type="match status" value="1"/>
</dbReference>
<dbReference type="InterPro" id="IPR006638">
    <property type="entry name" value="Elp3/MiaA/NifB-like_rSAM"/>
</dbReference>
<keyword evidence="6" id="KW-0808">Transferase</keyword>
<dbReference type="InterPro" id="IPR058240">
    <property type="entry name" value="rSAM_sf"/>
</dbReference>
<name>A0A0A7LBM1_9ARCH</name>
<dbReference type="Proteomes" id="UP000030787">
    <property type="component" value="Chromosome"/>
</dbReference>
<sequence>MEEDVNVRKKAELILGGGVRLPEGFVFPFRVSRSTAGPGAGSSSAVFSFYGHRVKKSISYDSGEFVLIENDGILSMTRGGEPFLDEVRIEPVVYHSPEQAFFNIDQRCMYHCAFCVSPLLGKELNKRLTDNDIVRMTKEAIGKQKVVSVSLTSGVADSVDKTVDRFVSCVSKLRKEFPELPIGVEPYVSKKEHVRALKEAGATEIKLNIQSPNRKIFEKACPDLDYDRIIELLLYSVNVFGPGMVTSNMIFGMGETDEEIEDMFEFFCSRGIIPTVRSIHINSTNSSALRSTIGEQPAVDAERIMRLARMQKRKLAEYGLDTRNCHTMCIECGCCDIVPFRDI</sequence>
<protein>
    <submittedName>
        <fullName evidence="6">LIAS protein</fullName>
        <ecNumber evidence="6">2.8.1.8</ecNumber>
    </submittedName>
</protein>
<dbReference type="SUPFAM" id="SSF102114">
    <property type="entry name" value="Radical SAM enzymes"/>
    <property type="match status" value="1"/>
</dbReference>
<dbReference type="PANTHER" id="PTHR43726:SF1">
    <property type="entry name" value="BIOTIN SYNTHASE"/>
    <property type="match status" value="1"/>
</dbReference>
<dbReference type="CDD" id="cd01335">
    <property type="entry name" value="Radical_SAM"/>
    <property type="match status" value="1"/>
</dbReference>
<dbReference type="PROSITE" id="PS51918">
    <property type="entry name" value="RADICAL_SAM"/>
    <property type="match status" value="1"/>
</dbReference>
<dbReference type="EC" id="2.8.1.8" evidence="6"/>